<feature type="compositionally biased region" description="Low complexity" evidence="1">
    <location>
        <begin position="413"/>
        <end position="423"/>
    </location>
</feature>
<dbReference type="PANTHER" id="PTHR48125">
    <property type="entry name" value="LP07818P1"/>
    <property type="match status" value="1"/>
</dbReference>
<dbReference type="EMBL" id="JARJCN010000004">
    <property type="protein sequence ID" value="KAJ7101567.1"/>
    <property type="molecule type" value="Genomic_DNA"/>
</dbReference>
<feature type="region of interest" description="Disordered" evidence="1">
    <location>
        <begin position="404"/>
        <end position="433"/>
    </location>
</feature>
<feature type="compositionally biased region" description="Basic residues" evidence="1">
    <location>
        <begin position="965"/>
        <end position="976"/>
    </location>
</feature>
<dbReference type="PANTHER" id="PTHR48125:SF12">
    <property type="entry name" value="AT HOOK TRANSCRIPTION FACTOR FAMILY-RELATED"/>
    <property type="match status" value="1"/>
</dbReference>
<accession>A0AAD6UIW2</accession>
<feature type="compositionally biased region" description="Low complexity" evidence="1">
    <location>
        <begin position="774"/>
        <end position="794"/>
    </location>
</feature>
<feature type="compositionally biased region" description="Low complexity" evidence="1">
    <location>
        <begin position="812"/>
        <end position="830"/>
    </location>
</feature>
<gene>
    <name evidence="2" type="ORF">B0H15DRAFT_943888</name>
</gene>
<feature type="region of interest" description="Disordered" evidence="1">
    <location>
        <begin position="774"/>
        <end position="874"/>
    </location>
</feature>
<protein>
    <submittedName>
        <fullName evidence="2">Uncharacterized protein</fullName>
    </submittedName>
</protein>
<keyword evidence="3" id="KW-1185">Reference proteome</keyword>
<evidence type="ECO:0000256" key="1">
    <source>
        <dbReference type="SAM" id="MobiDB-lite"/>
    </source>
</evidence>
<feature type="compositionally biased region" description="Basic and acidic residues" evidence="1">
    <location>
        <begin position="580"/>
        <end position="592"/>
    </location>
</feature>
<feature type="compositionally biased region" description="Basic and acidic residues" evidence="1">
    <location>
        <begin position="341"/>
        <end position="354"/>
    </location>
</feature>
<evidence type="ECO:0000313" key="3">
    <source>
        <dbReference type="Proteomes" id="UP001222325"/>
    </source>
</evidence>
<evidence type="ECO:0000313" key="2">
    <source>
        <dbReference type="EMBL" id="KAJ7101567.1"/>
    </source>
</evidence>
<comment type="caution">
    <text evidence="2">The sequence shown here is derived from an EMBL/GenBank/DDBJ whole genome shotgun (WGS) entry which is preliminary data.</text>
</comment>
<sequence length="1052" mass="115479">MSNSAEDASRPQDDCGGRFSQPRTICLAGYYDAPSIATGMSFELRQLPIVSSRIVRLGTTVLELWSPNSLQLPFLPGVARTDYRVTAPATLISQRRYDGHGGKHDCLHVPQYFRASAAYWPFMRRVLEVPPNDRAYVAYAPITSYWHADASYHPSPRGYLNPSFVADVGDLERLLETRIAPFQRRLHPGEWERRPRAVNESAIARLLAVRMWDDAVDQGVAIQRALREREAWATWHEERVRQSRLSLEDLRSMDMALAREEYTGLWVNGLDEQITLFFMAAGVPCFIAHSYAPGEVVRDTGLVFNDLVGGTDVESSLSDDNPYQRLARLQIGRTDAIPTADDGRGRARPASAKEENLSSSLYLESLDRPPLVHPSWLGYNRPGLPPYRAPPVAAPAQDYQRRAKSVTPPIAPPKAAGAARNAPSDLPNDTLPEVPRAEEDRYAARPIERRSVDANRVDWVVPPAIPRNWSKEWSKWELDEWAGVTAWVGRGKHRAITSEHVWYDRERGRQLFFNDLVLPEGCIDVQRYGVPVPRFPFYFDNGGSGRASKASYWMYPKREGVKREEGKRLGKPAATLLPLKVKENPKDAEGRLSSDSSDSDDSSSGPPDSGYVAKRGKGKAKAESPSSDGSEGGEVHAMDVDEEPPVSNVIALSGVDPQVTSLMFRALAADVLYAVRARPLGMVHGQGRMWLRFDSITEARRAFGALMQMSGDLAGSFEPDGAFHDAYTYSRDRWTVQTTGDLGPAETPSLANVSAVEPARERVDVDARVAAQVPEVPERSSAARALAPAAPASPGEDVSSRPGRPPTPLPAVVPASSAAIRAARGPVVAPRRGDERPRAASPPTPPPQASTSFVSPAPALRASQAIPTAPRSMRATERAFRRLTLGERLTGAPASPSESDAQPRRAASLVDRLTAPLADRLSDPVPLAQRLGPPPMATSGFHDSVVASKRARSRASDNSEEPPARKKVRRGKRAGRQTREQEEIRARFRAEAEAITQRAEETHDPELLSWVPVLDLAAEMEVDEDAARAIWMAEDEEDMDISPAIAGPSNSK</sequence>
<feature type="region of interest" description="Disordered" evidence="1">
    <location>
        <begin position="334"/>
        <end position="354"/>
    </location>
</feature>
<feature type="region of interest" description="Disordered" evidence="1">
    <location>
        <begin position="563"/>
        <end position="637"/>
    </location>
</feature>
<organism evidence="2 3">
    <name type="scientific">Mycena belliarum</name>
    <dbReference type="NCBI Taxonomy" id="1033014"/>
    <lineage>
        <taxon>Eukaryota</taxon>
        <taxon>Fungi</taxon>
        <taxon>Dikarya</taxon>
        <taxon>Basidiomycota</taxon>
        <taxon>Agaricomycotina</taxon>
        <taxon>Agaricomycetes</taxon>
        <taxon>Agaricomycetidae</taxon>
        <taxon>Agaricales</taxon>
        <taxon>Marasmiineae</taxon>
        <taxon>Mycenaceae</taxon>
        <taxon>Mycena</taxon>
    </lineage>
</organism>
<dbReference type="Proteomes" id="UP001222325">
    <property type="component" value="Unassembled WGS sequence"/>
</dbReference>
<feature type="region of interest" description="Disordered" evidence="1">
    <location>
        <begin position="886"/>
        <end position="907"/>
    </location>
</feature>
<dbReference type="AlphaFoldDB" id="A0AAD6UIW2"/>
<reference evidence="2" key="1">
    <citation type="submission" date="2023-03" db="EMBL/GenBank/DDBJ databases">
        <title>Massive genome expansion in bonnet fungi (Mycena s.s.) driven by repeated elements and novel gene families across ecological guilds.</title>
        <authorList>
            <consortium name="Lawrence Berkeley National Laboratory"/>
            <person name="Harder C.B."/>
            <person name="Miyauchi S."/>
            <person name="Viragh M."/>
            <person name="Kuo A."/>
            <person name="Thoen E."/>
            <person name="Andreopoulos B."/>
            <person name="Lu D."/>
            <person name="Skrede I."/>
            <person name="Drula E."/>
            <person name="Henrissat B."/>
            <person name="Morin E."/>
            <person name="Kohler A."/>
            <person name="Barry K."/>
            <person name="LaButti K."/>
            <person name="Morin E."/>
            <person name="Salamov A."/>
            <person name="Lipzen A."/>
            <person name="Mereny Z."/>
            <person name="Hegedus B."/>
            <person name="Baldrian P."/>
            <person name="Stursova M."/>
            <person name="Weitz H."/>
            <person name="Taylor A."/>
            <person name="Grigoriev I.V."/>
            <person name="Nagy L.G."/>
            <person name="Martin F."/>
            <person name="Kauserud H."/>
        </authorList>
    </citation>
    <scope>NUCLEOTIDE SEQUENCE</scope>
    <source>
        <strain evidence="2">CBHHK173m</strain>
    </source>
</reference>
<name>A0AAD6UIW2_9AGAR</name>
<feature type="region of interest" description="Disordered" evidence="1">
    <location>
        <begin position="946"/>
        <end position="984"/>
    </location>
</feature>
<proteinExistence type="predicted"/>